<proteinExistence type="predicted"/>
<protein>
    <submittedName>
        <fullName evidence="2">Metallo-beta-lactamase superfamily protein</fullName>
    </submittedName>
</protein>
<dbReference type="AlphaFoldDB" id="A0A4R6VXC8"/>
<evidence type="ECO:0000313" key="2">
    <source>
        <dbReference type="EMBL" id="TDQ65205.1"/>
    </source>
</evidence>
<dbReference type="Pfam" id="PF00753">
    <property type="entry name" value="Lactamase_B"/>
    <property type="match status" value="1"/>
</dbReference>
<evidence type="ECO:0000259" key="1">
    <source>
        <dbReference type="Pfam" id="PF00753"/>
    </source>
</evidence>
<accession>A0A4R6VXC8</accession>
<evidence type="ECO:0000313" key="3">
    <source>
        <dbReference type="Proteomes" id="UP000295705"/>
    </source>
</evidence>
<name>A0A4R6VXC8_9PSEU</name>
<dbReference type="InterPro" id="IPR036866">
    <property type="entry name" value="RibonucZ/Hydroxyglut_hydro"/>
</dbReference>
<dbReference type="Proteomes" id="UP000295705">
    <property type="component" value="Unassembled WGS sequence"/>
</dbReference>
<gene>
    <name evidence="2" type="ORF">EV188_101454</name>
</gene>
<sequence>MIVDSCINRSTRRPAALTYLDSIGVSPEAVVAVVASHWHDDHIRGLAEIVSECAGAEFICSSALATREFLQLVSTDGLSQTRLTSGVAEFRKVLDVVTGRDPAVASRTPKFAAADMILWEGSNEASGTRVVALTPSSAAQLSASQTIARLVPSVTSKRVRIPDLRPNDYSVAAMLDHASHGALLGADLETTSAPDTGWNGVFGNSVSVSPASLYKVAHHGSETGHHDQIFTDLMAPMGVCVLTPFRRGKVSLPLEDDVSRIVARSGGELYSTALGRGRDAPRDAAVTRTLRDMGATVEKIDPVMGTVQLRRRPDEKEWRIGLSESAGRLG</sequence>
<comment type="caution">
    <text evidence="2">The sequence shown here is derived from an EMBL/GenBank/DDBJ whole genome shotgun (WGS) entry which is preliminary data.</text>
</comment>
<organism evidence="2 3">
    <name type="scientific">Actinomycetospora succinea</name>
    <dbReference type="NCBI Taxonomy" id="663603"/>
    <lineage>
        <taxon>Bacteria</taxon>
        <taxon>Bacillati</taxon>
        <taxon>Actinomycetota</taxon>
        <taxon>Actinomycetes</taxon>
        <taxon>Pseudonocardiales</taxon>
        <taxon>Pseudonocardiaceae</taxon>
        <taxon>Actinomycetospora</taxon>
    </lineage>
</organism>
<keyword evidence="3" id="KW-1185">Reference proteome</keyword>
<dbReference type="Gene3D" id="3.60.15.10">
    <property type="entry name" value="Ribonuclease Z/Hydroxyacylglutathione hydrolase-like"/>
    <property type="match status" value="1"/>
</dbReference>
<dbReference type="InterPro" id="IPR001279">
    <property type="entry name" value="Metallo-B-lactamas"/>
</dbReference>
<dbReference type="SUPFAM" id="SSF56281">
    <property type="entry name" value="Metallo-hydrolase/oxidoreductase"/>
    <property type="match status" value="1"/>
</dbReference>
<dbReference type="EMBL" id="SNYO01000001">
    <property type="protein sequence ID" value="TDQ65205.1"/>
    <property type="molecule type" value="Genomic_DNA"/>
</dbReference>
<feature type="domain" description="Metallo-beta-lactamase" evidence="1">
    <location>
        <begin position="2"/>
        <end position="61"/>
    </location>
</feature>
<reference evidence="2 3" key="1">
    <citation type="submission" date="2019-03" db="EMBL/GenBank/DDBJ databases">
        <title>Genomic Encyclopedia of Type Strains, Phase IV (KMG-IV): sequencing the most valuable type-strain genomes for metagenomic binning, comparative biology and taxonomic classification.</title>
        <authorList>
            <person name="Goeker M."/>
        </authorList>
    </citation>
    <scope>NUCLEOTIDE SEQUENCE [LARGE SCALE GENOMIC DNA]</scope>
    <source>
        <strain evidence="2 3">DSM 45775</strain>
    </source>
</reference>